<name>A0A942UU61_9FIRM</name>
<dbReference type="Gene3D" id="1.10.3210.10">
    <property type="entry name" value="Hypothetical protein af1432"/>
    <property type="match status" value="1"/>
</dbReference>
<evidence type="ECO:0000259" key="1">
    <source>
        <dbReference type="Pfam" id="PF01966"/>
    </source>
</evidence>
<organism evidence="2 3">
    <name type="scientific">Anaeromonas frigoriresistens</name>
    <dbReference type="NCBI Taxonomy" id="2683708"/>
    <lineage>
        <taxon>Bacteria</taxon>
        <taxon>Bacillati</taxon>
        <taxon>Bacillota</taxon>
        <taxon>Tissierellia</taxon>
        <taxon>Tissierellales</taxon>
        <taxon>Thermohalobacteraceae</taxon>
        <taxon>Anaeromonas</taxon>
    </lineage>
</organism>
<sequence length="203" mass="24288">MRDYLTFQTSNNFKSDIKEYFIKFHNEETYQHTLDVVEELYNIKGEYGFIEEGSETACYCHDLGRVVKYDEILDFCKKNHIEVTEEEKLLPSILHQKISRYIAEKVFNIKDKRILDAVRYHTTSRANPSVIEMEVFLADKMSWKEEGYKEIADEIRNVIKVSKENAMLYYLRDLNKNKESLKLYHLDSIKAFEYFKESYSHLT</sequence>
<protein>
    <submittedName>
        <fullName evidence="2">HD domain-containing protein</fullName>
    </submittedName>
</protein>
<dbReference type="CDD" id="cd00077">
    <property type="entry name" value="HDc"/>
    <property type="match status" value="1"/>
</dbReference>
<dbReference type="PANTHER" id="PTHR35795">
    <property type="entry name" value="SLR1885 PROTEIN"/>
    <property type="match status" value="1"/>
</dbReference>
<dbReference type="Pfam" id="PF01966">
    <property type="entry name" value="HD"/>
    <property type="match status" value="1"/>
</dbReference>
<dbReference type="InterPro" id="IPR051094">
    <property type="entry name" value="Diverse_Catalytic_Enzymes"/>
</dbReference>
<gene>
    <name evidence="2" type="ORF">GOQ27_03545</name>
</gene>
<dbReference type="EMBL" id="WSFT01000016">
    <property type="protein sequence ID" value="MBS4537520.1"/>
    <property type="molecule type" value="Genomic_DNA"/>
</dbReference>
<dbReference type="Proteomes" id="UP000724672">
    <property type="component" value="Unassembled WGS sequence"/>
</dbReference>
<proteinExistence type="predicted"/>
<reference evidence="2" key="1">
    <citation type="submission" date="2019-12" db="EMBL/GenBank/DDBJ databases">
        <title>Clostridiaceae gen. nov. sp. nov., isolated from sediment in Xinjiang, China.</title>
        <authorList>
            <person name="Zhang R."/>
        </authorList>
    </citation>
    <scope>NUCLEOTIDE SEQUENCE</scope>
    <source>
        <strain evidence="2">D2Q-11</strain>
    </source>
</reference>
<evidence type="ECO:0000313" key="3">
    <source>
        <dbReference type="Proteomes" id="UP000724672"/>
    </source>
</evidence>
<dbReference type="InterPro" id="IPR006674">
    <property type="entry name" value="HD_domain"/>
</dbReference>
<dbReference type="InterPro" id="IPR003607">
    <property type="entry name" value="HD/PDEase_dom"/>
</dbReference>
<dbReference type="RefSeq" id="WP_203365443.1">
    <property type="nucleotide sequence ID" value="NZ_WSFT01000016.1"/>
</dbReference>
<dbReference type="AlphaFoldDB" id="A0A942UU61"/>
<accession>A0A942UU61</accession>
<evidence type="ECO:0000313" key="2">
    <source>
        <dbReference type="EMBL" id="MBS4537520.1"/>
    </source>
</evidence>
<keyword evidence="3" id="KW-1185">Reference proteome</keyword>
<dbReference type="SUPFAM" id="SSF109604">
    <property type="entry name" value="HD-domain/PDEase-like"/>
    <property type="match status" value="1"/>
</dbReference>
<feature type="domain" description="HD" evidence="1">
    <location>
        <begin position="29"/>
        <end position="142"/>
    </location>
</feature>
<comment type="caution">
    <text evidence="2">The sequence shown here is derived from an EMBL/GenBank/DDBJ whole genome shotgun (WGS) entry which is preliminary data.</text>
</comment>
<dbReference type="PANTHER" id="PTHR35795:SF1">
    <property type="entry name" value="BIS(5'-NUCLEOSYL)-TETRAPHOSPHATASE, SYMMETRICAL"/>
    <property type="match status" value="1"/>
</dbReference>